<dbReference type="InterPro" id="IPR004146">
    <property type="entry name" value="DC1"/>
</dbReference>
<evidence type="ECO:0000259" key="4">
    <source>
        <dbReference type="Pfam" id="PF03107"/>
    </source>
</evidence>
<dbReference type="InterPro" id="IPR046349">
    <property type="entry name" value="C1-like_sf"/>
</dbReference>
<dbReference type="GeneID" id="115743130"/>
<dbReference type="PANTHER" id="PTHR46288">
    <property type="entry name" value="PHORBOL-ESTER/DAG-TYPE DOMAIN-CONTAINING PROTEIN"/>
    <property type="match status" value="1"/>
</dbReference>
<dbReference type="KEGG" id="rarg:115743130"/>
<reference evidence="6" key="1">
    <citation type="submission" date="2025-08" db="UniProtKB">
        <authorList>
            <consortium name="RefSeq"/>
        </authorList>
    </citation>
    <scope>IDENTIFICATION</scope>
    <source>
        <tissue evidence="6">Leaf</tissue>
    </source>
</reference>
<evidence type="ECO:0000256" key="1">
    <source>
        <dbReference type="ARBA" id="ARBA00022737"/>
    </source>
</evidence>
<keyword evidence="2" id="KW-0175">Coiled coil</keyword>
<evidence type="ECO:0000256" key="3">
    <source>
        <dbReference type="SAM" id="MobiDB-lite"/>
    </source>
</evidence>
<organism evidence="5 6">
    <name type="scientific">Rhodamnia argentea</name>
    <dbReference type="NCBI Taxonomy" id="178133"/>
    <lineage>
        <taxon>Eukaryota</taxon>
        <taxon>Viridiplantae</taxon>
        <taxon>Streptophyta</taxon>
        <taxon>Embryophyta</taxon>
        <taxon>Tracheophyta</taxon>
        <taxon>Spermatophyta</taxon>
        <taxon>Magnoliopsida</taxon>
        <taxon>eudicotyledons</taxon>
        <taxon>Gunneridae</taxon>
        <taxon>Pentapetalae</taxon>
        <taxon>rosids</taxon>
        <taxon>malvids</taxon>
        <taxon>Myrtales</taxon>
        <taxon>Myrtaceae</taxon>
        <taxon>Myrtoideae</taxon>
        <taxon>Myrteae</taxon>
        <taxon>Australasian group</taxon>
        <taxon>Rhodamnia</taxon>
    </lineage>
</organism>
<dbReference type="RefSeq" id="XP_030533634.1">
    <property type="nucleotide sequence ID" value="XM_030677774.2"/>
</dbReference>
<keyword evidence="1" id="KW-0677">Repeat</keyword>
<protein>
    <submittedName>
        <fullName evidence="6">Uncharacterized protein LOC115743130</fullName>
    </submittedName>
</protein>
<sequence>MGYLHFGHRDHPLVICSKAADGQARCAACDDMCTGLTYGCKGCSFYLHYSCLLLEEILHPAHPSHSLVPRPVSADFTCSACRRSQSNGFCFLCPETGCSFAIDVKCAFPLPAIYFPGHGHRLHFFGELPEDVDHRQCEACGEPCRSAVLGCLDLGCKFGVHLVCERPLCLFEHEVWRTLPGFHCPNRNGLQLKASIDKVDDRRRRPCRYCSKEIGPQTPLYHCDFCKLIAHVECIFSRVDRGEDLQMIHPETKQDGRKEGNSESKEAAMQHGETFRRMVDSLNKKEEAELEDVYRRRVVEIIKVLAWRKNARGSSDGVPKSPFLDEAFSEFRKRLPHDIRRMTSLAVASEDEMVRPVAEYKMTWKLAPVLKKLFTIHGDLSEESNLSRKPKNLVFVMLCGTIYSMDSTKVAEVTEELLYNWWKYLMFVHLSRFKIEFAIDRLKLVMRAHYNLRHDNNAILRMAIEIRELSQEIQESKSKLDRLRDEHESMLEDEHGSTLNVTEDLVEACSKNARAWKY</sequence>
<evidence type="ECO:0000313" key="6">
    <source>
        <dbReference type="RefSeq" id="XP_030533634.1"/>
    </source>
</evidence>
<feature type="domain" description="DC1" evidence="4">
    <location>
        <begin position="7"/>
        <end position="51"/>
    </location>
</feature>
<dbReference type="Proteomes" id="UP000827889">
    <property type="component" value="Chromosome 3"/>
</dbReference>
<evidence type="ECO:0000256" key="2">
    <source>
        <dbReference type="SAM" id="Coils"/>
    </source>
</evidence>
<feature type="region of interest" description="Disordered" evidence="3">
    <location>
        <begin position="249"/>
        <end position="275"/>
    </location>
</feature>
<evidence type="ECO:0000313" key="5">
    <source>
        <dbReference type="Proteomes" id="UP000827889"/>
    </source>
</evidence>
<dbReference type="Pfam" id="PF03107">
    <property type="entry name" value="C1_2"/>
    <property type="match status" value="3"/>
</dbReference>
<feature type="domain" description="DC1" evidence="4">
    <location>
        <begin position="193"/>
        <end position="235"/>
    </location>
</feature>
<dbReference type="PANTHER" id="PTHR46288:SF27">
    <property type="entry name" value="CYSTEINE_HISTIDINE-RICH C1 DOMAIN FAMILY PROTEIN"/>
    <property type="match status" value="1"/>
</dbReference>
<name>A0A8B8PG16_9MYRT</name>
<dbReference type="SUPFAM" id="SSF57889">
    <property type="entry name" value="Cysteine-rich domain"/>
    <property type="match status" value="2"/>
</dbReference>
<gene>
    <name evidence="6" type="primary">LOC115743130</name>
</gene>
<keyword evidence="5" id="KW-1185">Reference proteome</keyword>
<dbReference type="AlphaFoldDB" id="A0A8B8PG16"/>
<feature type="coiled-coil region" evidence="2">
    <location>
        <begin position="459"/>
        <end position="493"/>
    </location>
</feature>
<dbReference type="OrthoDB" id="1751421at2759"/>
<proteinExistence type="predicted"/>
<feature type="domain" description="DC1" evidence="4">
    <location>
        <begin position="61"/>
        <end position="107"/>
    </location>
</feature>
<accession>A0A8B8PG16</accession>